<organism evidence="2">
    <name type="scientific">Streptomyces sp. SID12501</name>
    <dbReference type="NCBI Taxonomy" id="2706042"/>
    <lineage>
        <taxon>Bacteria</taxon>
        <taxon>Bacillati</taxon>
        <taxon>Actinomycetota</taxon>
        <taxon>Actinomycetes</taxon>
        <taxon>Kitasatosporales</taxon>
        <taxon>Streptomycetaceae</taxon>
        <taxon>Streptomyces</taxon>
    </lineage>
</organism>
<evidence type="ECO:0000313" key="2">
    <source>
        <dbReference type="EMBL" id="NEC86222.1"/>
    </source>
</evidence>
<gene>
    <name evidence="2" type="ORF">G3I71_10390</name>
</gene>
<dbReference type="EMBL" id="JAAGLU010000007">
    <property type="protein sequence ID" value="NEC86222.1"/>
    <property type="molecule type" value="Genomic_DNA"/>
</dbReference>
<name>A0A6B3BPE4_9ACTN</name>
<evidence type="ECO:0000259" key="1">
    <source>
        <dbReference type="Pfam" id="PF04149"/>
    </source>
</evidence>
<dbReference type="InterPro" id="IPR007278">
    <property type="entry name" value="DUF397"/>
</dbReference>
<reference evidence="2" key="1">
    <citation type="submission" date="2020-01" db="EMBL/GenBank/DDBJ databases">
        <title>Insect and environment-associated Actinomycetes.</title>
        <authorList>
            <person name="Currrie C."/>
            <person name="Chevrette M."/>
            <person name="Carlson C."/>
            <person name="Stubbendieck R."/>
            <person name="Wendt-Pienkowski E."/>
        </authorList>
    </citation>
    <scope>NUCLEOTIDE SEQUENCE</scope>
    <source>
        <strain evidence="2">SID12501</strain>
    </source>
</reference>
<feature type="domain" description="DUF397" evidence="1">
    <location>
        <begin position="26"/>
        <end position="57"/>
    </location>
</feature>
<sequence>MDADKDPKADISASSLIAARYASATAPAALHVRDSKNAEGPRPALSRAAWVPFVSALSTPR</sequence>
<comment type="caution">
    <text evidence="2">The sequence shown here is derived from an EMBL/GenBank/DDBJ whole genome shotgun (WGS) entry which is preliminary data.</text>
</comment>
<dbReference type="AlphaFoldDB" id="A0A6B3BPE4"/>
<protein>
    <submittedName>
        <fullName evidence="2">DUF397 domain-containing protein</fullName>
    </submittedName>
</protein>
<accession>A0A6B3BPE4</accession>
<dbReference type="Pfam" id="PF04149">
    <property type="entry name" value="DUF397"/>
    <property type="match status" value="1"/>
</dbReference>
<proteinExistence type="predicted"/>